<gene>
    <name evidence="1" type="ORF">DY251_09695</name>
</gene>
<proteinExistence type="predicted"/>
<dbReference type="AlphaFoldDB" id="A0A371XF47"/>
<evidence type="ECO:0000313" key="2">
    <source>
        <dbReference type="Proteomes" id="UP000262379"/>
    </source>
</evidence>
<dbReference type="RefSeq" id="WP_116623680.1">
    <property type="nucleotide sequence ID" value="NZ_QURN01000006.1"/>
</dbReference>
<reference evidence="2" key="1">
    <citation type="submission" date="2018-08" db="EMBL/GenBank/DDBJ databases">
        <authorList>
            <person name="Im W.T."/>
        </authorList>
    </citation>
    <scope>NUCLEOTIDE SEQUENCE [LARGE SCALE GENOMIC DNA]</scope>
    <source>
        <strain evidence="2">LA-28</strain>
    </source>
</reference>
<name>A0A371XF47_9HYPH</name>
<accession>A0A371XF47</accession>
<dbReference type="EMBL" id="QURN01000006">
    <property type="protein sequence ID" value="RFC67846.1"/>
    <property type="molecule type" value="Genomic_DNA"/>
</dbReference>
<evidence type="ECO:0000313" key="1">
    <source>
        <dbReference type="EMBL" id="RFC67846.1"/>
    </source>
</evidence>
<comment type="caution">
    <text evidence="1">The sequence shown here is derived from an EMBL/GenBank/DDBJ whole genome shotgun (WGS) entry which is preliminary data.</text>
</comment>
<sequence length="73" mass="8081">MSKISDELEGCANYDELIGRLSALAQLNYDREASECAAIMLIKRCVQAGGHINDDLRLSDAAKEAARYLRGRH</sequence>
<protein>
    <submittedName>
        <fullName evidence="1">Uncharacterized protein</fullName>
    </submittedName>
</protein>
<organism evidence="1 2">
    <name type="scientific">Mesorhizobium denitrificans</name>
    <dbReference type="NCBI Taxonomy" id="2294114"/>
    <lineage>
        <taxon>Bacteria</taxon>
        <taxon>Pseudomonadati</taxon>
        <taxon>Pseudomonadota</taxon>
        <taxon>Alphaproteobacteria</taxon>
        <taxon>Hyphomicrobiales</taxon>
        <taxon>Phyllobacteriaceae</taxon>
        <taxon>Mesorhizobium</taxon>
    </lineage>
</organism>
<dbReference type="Proteomes" id="UP000262379">
    <property type="component" value="Unassembled WGS sequence"/>
</dbReference>
<keyword evidence="2" id="KW-1185">Reference proteome</keyword>